<organism evidence="1 2">
    <name type="scientific">Desulfosporosinus lacus DSM 15449</name>
    <dbReference type="NCBI Taxonomy" id="1121420"/>
    <lineage>
        <taxon>Bacteria</taxon>
        <taxon>Bacillati</taxon>
        <taxon>Bacillota</taxon>
        <taxon>Clostridia</taxon>
        <taxon>Eubacteriales</taxon>
        <taxon>Desulfitobacteriaceae</taxon>
        <taxon>Desulfosporosinus</taxon>
    </lineage>
</organism>
<reference evidence="2" key="1">
    <citation type="submission" date="2016-11" db="EMBL/GenBank/DDBJ databases">
        <authorList>
            <person name="Varghese N."/>
            <person name="Submissions S."/>
        </authorList>
    </citation>
    <scope>NUCLEOTIDE SEQUENCE [LARGE SCALE GENOMIC DNA]</scope>
    <source>
        <strain evidence="2">DSM 15449</strain>
    </source>
</reference>
<dbReference type="OrthoDB" id="9781752at2"/>
<dbReference type="SUPFAM" id="SSF52540">
    <property type="entry name" value="P-loop containing nucleoside triphosphate hydrolases"/>
    <property type="match status" value="2"/>
</dbReference>
<keyword evidence="2" id="KW-1185">Reference proteome</keyword>
<dbReference type="RefSeq" id="WP_073028970.1">
    <property type="nucleotide sequence ID" value="NZ_FQXJ01000005.1"/>
</dbReference>
<evidence type="ECO:0000313" key="2">
    <source>
        <dbReference type="Proteomes" id="UP000183954"/>
    </source>
</evidence>
<accession>A0A1M5W4Z4</accession>
<dbReference type="EMBL" id="FQXJ01000005">
    <property type="protein sequence ID" value="SHH82530.1"/>
    <property type="molecule type" value="Genomic_DNA"/>
</dbReference>
<name>A0A1M5W4Z4_9FIRM</name>
<evidence type="ECO:0000313" key="1">
    <source>
        <dbReference type="EMBL" id="SHH82530.1"/>
    </source>
</evidence>
<dbReference type="AlphaFoldDB" id="A0A1M5W4Z4"/>
<evidence type="ECO:0008006" key="3">
    <source>
        <dbReference type="Google" id="ProtNLM"/>
    </source>
</evidence>
<dbReference type="Proteomes" id="UP000183954">
    <property type="component" value="Unassembled WGS sequence"/>
</dbReference>
<protein>
    <recommendedName>
        <fullName evidence="3">ATPase</fullName>
    </recommendedName>
</protein>
<dbReference type="STRING" id="1121420.SAMN02746098_01457"/>
<proteinExistence type="predicted"/>
<sequence length="380" mass="42906">MSNAHIKKVFPGAVTSQGFYSFYHYMIEQNANHIFVLKGGPGVGKSSFMKKIGQSMLDRGYDIEYHCCSSDNGSIDGLVIPELKIGLLDGTAPHIVDPKNPGAVDEIINLGEYWKEDIIKKSRENIIDCNLKVTSYFQRAYFALKEAKIALAEWKYYISTYQDWSQINQLTLKIQKEIFKASSSNHGTERHLFAWGHTPQGKTQFIDTLLNKTETLYILQGQPGTGKSTFLSRIAERAAIYGLSIEYYHNTLDPEQLDLIILPDLKTALVIDCEPYAYTPNFKGKVIPLNFEQSLNNTELIKNCGDEIRGCQIRVNQHITRALKNSEKAKATHDLLETYYVPAMNFSGVENKLMSVLEKILSYVEDEAIAVVKSQPKSIL</sequence>
<gene>
    <name evidence="1" type="ORF">SAMN02746098_01457</name>
</gene>
<dbReference type="InterPro" id="IPR027417">
    <property type="entry name" value="P-loop_NTPase"/>
</dbReference>